<evidence type="ECO:0000256" key="9">
    <source>
        <dbReference type="RuleBase" id="RU003357"/>
    </source>
</evidence>
<dbReference type="InterPro" id="IPR012910">
    <property type="entry name" value="Plug_dom"/>
</dbReference>
<dbReference type="Pfam" id="PF07715">
    <property type="entry name" value="Plug"/>
    <property type="match status" value="1"/>
</dbReference>
<evidence type="ECO:0000259" key="11">
    <source>
        <dbReference type="Pfam" id="PF00593"/>
    </source>
</evidence>
<keyword evidence="10" id="KW-0732">Signal</keyword>
<keyword evidence="3 8" id="KW-1134">Transmembrane beta strand</keyword>
<comment type="subcellular location">
    <subcellularLocation>
        <location evidence="1 8">Cell outer membrane</location>
        <topology evidence="1 8">Multi-pass membrane protein</topology>
    </subcellularLocation>
</comment>
<dbReference type="Gene3D" id="2.40.170.20">
    <property type="entry name" value="TonB-dependent receptor, beta-barrel domain"/>
    <property type="match status" value="1"/>
</dbReference>
<feature type="domain" description="TonB-dependent receptor plug" evidence="12">
    <location>
        <begin position="111"/>
        <end position="216"/>
    </location>
</feature>
<proteinExistence type="inferred from homology"/>
<keyword evidence="4 8" id="KW-0812">Transmembrane</keyword>
<dbReference type="GO" id="GO:0009279">
    <property type="term" value="C:cell outer membrane"/>
    <property type="evidence" value="ECO:0007669"/>
    <property type="project" value="UniProtKB-SubCell"/>
</dbReference>
<reference evidence="13 14" key="1">
    <citation type="submission" date="2016-10" db="EMBL/GenBank/DDBJ databases">
        <authorList>
            <person name="de Groot N.N."/>
        </authorList>
    </citation>
    <scope>NUCLEOTIDE SEQUENCE [LARGE SCALE GENOMIC DNA]</scope>
    <source>
        <strain evidence="13 14">47C3B</strain>
    </source>
</reference>
<dbReference type="InterPro" id="IPR000531">
    <property type="entry name" value="Beta-barrel_TonB"/>
</dbReference>
<evidence type="ECO:0000256" key="5">
    <source>
        <dbReference type="ARBA" id="ARBA00023077"/>
    </source>
</evidence>
<dbReference type="Gene3D" id="2.170.130.10">
    <property type="entry name" value="TonB-dependent receptor, plug domain"/>
    <property type="match status" value="1"/>
</dbReference>
<dbReference type="InterPro" id="IPR023996">
    <property type="entry name" value="TonB-dep_OMP_SusC/RagA"/>
</dbReference>
<feature type="signal peptide" evidence="10">
    <location>
        <begin position="1"/>
        <end position="18"/>
    </location>
</feature>
<dbReference type="AlphaFoldDB" id="A0A1G7M3S5"/>
<keyword evidence="7 8" id="KW-0998">Cell outer membrane</keyword>
<dbReference type="Proteomes" id="UP000199072">
    <property type="component" value="Unassembled WGS sequence"/>
</dbReference>
<keyword evidence="6 8" id="KW-0472">Membrane</keyword>
<dbReference type="Pfam" id="PF00593">
    <property type="entry name" value="TonB_dep_Rec_b-barrel"/>
    <property type="match status" value="1"/>
</dbReference>
<dbReference type="PROSITE" id="PS52016">
    <property type="entry name" value="TONB_DEPENDENT_REC_3"/>
    <property type="match status" value="1"/>
</dbReference>
<evidence type="ECO:0000256" key="1">
    <source>
        <dbReference type="ARBA" id="ARBA00004571"/>
    </source>
</evidence>
<organism evidence="13 14">
    <name type="scientific">Mucilaginibacter pineti</name>
    <dbReference type="NCBI Taxonomy" id="1391627"/>
    <lineage>
        <taxon>Bacteria</taxon>
        <taxon>Pseudomonadati</taxon>
        <taxon>Bacteroidota</taxon>
        <taxon>Sphingobacteriia</taxon>
        <taxon>Sphingobacteriales</taxon>
        <taxon>Sphingobacteriaceae</taxon>
        <taxon>Mucilaginibacter</taxon>
    </lineage>
</organism>
<keyword evidence="2 8" id="KW-0813">Transport</keyword>
<dbReference type="InterPro" id="IPR023997">
    <property type="entry name" value="TonB-dep_OMP_SusC/RagA_CS"/>
</dbReference>
<evidence type="ECO:0000313" key="13">
    <source>
        <dbReference type="EMBL" id="SDF56291.1"/>
    </source>
</evidence>
<dbReference type="InterPro" id="IPR037066">
    <property type="entry name" value="Plug_dom_sf"/>
</dbReference>
<comment type="similarity">
    <text evidence="8 9">Belongs to the TonB-dependent receptor family.</text>
</comment>
<dbReference type="InterPro" id="IPR008969">
    <property type="entry name" value="CarboxyPept-like_regulatory"/>
</dbReference>
<dbReference type="OrthoDB" id="9768177at2"/>
<dbReference type="InterPro" id="IPR039426">
    <property type="entry name" value="TonB-dep_rcpt-like"/>
</dbReference>
<evidence type="ECO:0000259" key="12">
    <source>
        <dbReference type="Pfam" id="PF07715"/>
    </source>
</evidence>
<evidence type="ECO:0000256" key="7">
    <source>
        <dbReference type="ARBA" id="ARBA00023237"/>
    </source>
</evidence>
<feature type="domain" description="TonB-dependent receptor-like beta-barrel" evidence="11">
    <location>
        <begin position="431"/>
        <end position="990"/>
    </location>
</feature>
<sequence>MKSLFTIVLLFFCLCGYAQQKTVTGTVTDKQMNQPLPGVTVKSGGQTTTTDVKGKFSIAAKIGENLTFTFIGMEAVTYTVTADAAPLSIGMEYQPGNLNEVVVTGYQTQKKADLTGAVSVVKVADIKDVRVGSATKALQGRIPGVNITSDGSPGGGTTVRIRGIGTLGNNDPLYVIDGIPTKRGLEEINQDDIESIQVLKDAASASIYGSRAANGVIIVTTKKGKKGVNKIDINASTSIQEYAHRQRMLNTDEHGRAYFQAAVNDKADPNNNQIYQFDWNKDFDNPVLNKVVLPQFVDAAKTMKPANTDWYKEIGQASVIQNYNLAFTNGSEKGNTYFSTSLYDSKGIVKQSEAKKITLRLNTDFNFFNGRLKVGENLNGTYAKNVLIPIGDVLFTALVQNPIVPVYTVSGGWGGPAAGMTDRQNPVRLINDNKQNHNYFGRLTANVFADLTIIPNLHFNTSYGVDYDGTYSRTLQKSYSSGFLTDPSNLVQNSQNYEGNLLWQNKINYTLSTSKHHLDFVIGQESIKYNNQGFFGSRKGYALENIDYAYLDVGTTNINNGGSGGAYSLLSYYSQANYTFDNKYLLSGTIRRDGSSRFGSNNRYGTFPSISGGWRLSQEEFIKQLSFISDLKLRYSYGQTGNQETGNYATYGLYSAIYGTDHVFDRDGGTAYDISGTNTGTLQSGFVKIQQANPDLKWESTKESNFGIDFGLFDQKISGSVEYFIKNTSNILITPGYLAVVGEGGYKTFNGASMQNKGIEAVLNYDGRINTDMSFSVSANIATFRNKVTALPSEVVTAYAGNGTDQVIIGHSINSIFGYVADGLFTTQDQVTNSPSQPGKGLGRIRYKDLTNDNVINDKDRTYISNGNPDFTYGLNLTFKWKDLDISAFFQGVQGLQVYNSYKTFTDFTSLWPGSNWGPRALQAWTPANPTSTIPALTLANNNDEGRTSTYFLENGSYMKLRNLQIGYNLKSVLKSIKVQNARVFVQGINLFTVKSKGYTATDPENPGNGYPLPVIGTLGVDLTF</sequence>
<dbReference type="STRING" id="1391627.SAMN05216464_12051"/>
<dbReference type="InterPro" id="IPR036942">
    <property type="entry name" value="Beta-barrel_TonB_sf"/>
</dbReference>
<dbReference type="NCBIfam" id="TIGR04057">
    <property type="entry name" value="SusC_RagA_signa"/>
    <property type="match status" value="1"/>
</dbReference>
<feature type="chain" id="PRO_5011449447" evidence="10">
    <location>
        <begin position="19"/>
        <end position="1025"/>
    </location>
</feature>
<evidence type="ECO:0000256" key="8">
    <source>
        <dbReference type="PROSITE-ProRule" id="PRU01360"/>
    </source>
</evidence>
<dbReference type="EMBL" id="FNAI01000020">
    <property type="protein sequence ID" value="SDF56291.1"/>
    <property type="molecule type" value="Genomic_DNA"/>
</dbReference>
<dbReference type="RefSeq" id="WP_091156289.1">
    <property type="nucleotide sequence ID" value="NZ_FNAI01000020.1"/>
</dbReference>
<dbReference type="SUPFAM" id="SSF56935">
    <property type="entry name" value="Porins"/>
    <property type="match status" value="1"/>
</dbReference>
<evidence type="ECO:0000313" key="14">
    <source>
        <dbReference type="Proteomes" id="UP000199072"/>
    </source>
</evidence>
<dbReference type="Gene3D" id="2.60.40.1120">
    <property type="entry name" value="Carboxypeptidase-like, regulatory domain"/>
    <property type="match status" value="1"/>
</dbReference>
<evidence type="ECO:0000256" key="10">
    <source>
        <dbReference type="SAM" id="SignalP"/>
    </source>
</evidence>
<keyword evidence="5 9" id="KW-0798">TonB box</keyword>
<dbReference type="SUPFAM" id="SSF49464">
    <property type="entry name" value="Carboxypeptidase regulatory domain-like"/>
    <property type="match status" value="1"/>
</dbReference>
<evidence type="ECO:0000256" key="2">
    <source>
        <dbReference type="ARBA" id="ARBA00022448"/>
    </source>
</evidence>
<accession>A0A1G7M3S5</accession>
<keyword evidence="14" id="KW-1185">Reference proteome</keyword>
<evidence type="ECO:0000256" key="4">
    <source>
        <dbReference type="ARBA" id="ARBA00022692"/>
    </source>
</evidence>
<gene>
    <name evidence="13" type="ORF">SAMN05216464_12051</name>
</gene>
<evidence type="ECO:0000256" key="3">
    <source>
        <dbReference type="ARBA" id="ARBA00022452"/>
    </source>
</evidence>
<evidence type="ECO:0000256" key="6">
    <source>
        <dbReference type="ARBA" id="ARBA00023136"/>
    </source>
</evidence>
<dbReference type="NCBIfam" id="TIGR04056">
    <property type="entry name" value="OMP_RagA_SusC"/>
    <property type="match status" value="1"/>
</dbReference>
<protein>
    <submittedName>
        <fullName evidence="13">TonB-linked outer membrane protein, SusC/RagA family</fullName>
    </submittedName>
</protein>
<dbReference type="Pfam" id="PF13715">
    <property type="entry name" value="CarbopepD_reg_2"/>
    <property type="match status" value="1"/>
</dbReference>
<name>A0A1G7M3S5_9SPHI</name>